<evidence type="ECO:0000313" key="1">
    <source>
        <dbReference type="EMBL" id="PUA79617.1"/>
    </source>
</evidence>
<dbReference type="OrthoDB" id="9787207at2"/>
<evidence type="ECO:0000313" key="2">
    <source>
        <dbReference type="Proteomes" id="UP000244867"/>
    </source>
</evidence>
<reference evidence="1 2" key="1">
    <citation type="submission" date="2018-03" db="EMBL/GenBank/DDBJ databases">
        <authorList>
            <person name="Keele B.F."/>
        </authorList>
    </citation>
    <scope>NUCLEOTIDE SEQUENCE [LARGE SCALE GENOMIC DNA]</scope>
    <source>
        <strain evidence="1 2">IB-3</strain>
    </source>
</reference>
<comment type="caution">
    <text evidence="1">The sequence shown here is derived from an EMBL/GenBank/DDBJ whole genome shotgun (WGS) entry which is preliminary data.</text>
</comment>
<dbReference type="Pfam" id="PF06224">
    <property type="entry name" value="AlkZ-like"/>
    <property type="match status" value="1"/>
</dbReference>
<dbReference type="Proteomes" id="UP000244867">
    <property type="component" value="Unassembled WGS sequence"/>
</dbReference>
<dbReference type="InterPro" id="IPR009351">
    <property type="entry name" value="AlkZ-like"/>
</dbReference>
<accession>A0A2R7YT99</accession>
<gene>
    <name evidence="1" type="ORF">C7S10_18025</name>
</gene>
<dbReference type="PANTHER" id="PTHR30528:SF0">
    <property type="entry name" value="CYTOPLASMIC PROTEIN"/>
    <property type="match status" value="1"/>
</dbReference>
<keyword evidence="2" id="KW-1185">Reference proteome</keyword>
<name>A0A2R7YT99_9ACTN</name>
<proteinExistence type="predicted"/>
<dbReference type="EMBL" id="PYXZ01000009">
    <property type="protein sequence ID" value="PUA79617.1"/>
    <property type="molecule type" value="Genomic_DNA"/>
</dbReference>
<sequence>MVPSTLTGRRSSCRLLIVYPVHELTKEQARRISVLAQLLDAERPDDLLEMVRHLTLLQVEPTAAVAPSAHVVAWSRLGAGYRQSALDDLVGSGALVELHSMLRPAEDLALHRAEMAAWPSPVEWKDWERSLAEWVEANDDTRRDILAKLHDEGPCTTRELPDTTLVPWQSSGWNNDRNVSRLLDMMVQRGEVAVAGMDGRDKLWDLAERVYPDVEPVPLEEAMRIRGERRLRSLGLARARAAVAPSEPNDVGPVGEDAVVEGVRGRWRVDPTYLARLDDFSGRAALLSPLDRLVFDRKRMEELFEFDYQLEMYKPKAKRRFGYWALPVLYGDRLVGKVDATAERDAGILRVDAVHEDGRWTKAMRTAVGEEIDSLGDWLGLVVT</sequence>
<protein>
    <submittedName>
        <fullName evidence="1">Winged helix-turn-helix domain-containing protein</fullName>
    </submittedName>
</protein>
<organism evidence="1 2">
    <name type="scientific">Nocardioides currus</name>
    <dbReference type="NCBI Taxonomy" id="2133958"/>
    <lineage>
        <taxon>Bacteria</taxon>
        <taxon>Bacillati</taxon>
        <taxon>Actinomycetota</taxon>
        <taxon>Actinomycetes</taxon>
        <taxon>Propionibacteriales</taxon>
        <taxon>Nocardioidaceae</taxon>
        <taxon>Nocardioides</taxon>
    </lineage>
</organism>
<dbReference type="AlphaFoldDB" id="A0A2R7YT99"/>
<dbReference type="PANTHER" id="PTHR30528">
    <property type="entry name" value="CYTOPLASMIC PROTEIN"/>
    <property type="match status" value="1"/>
</dbReference>